<sequence length="552" mass="59196">MKMAPLQAMEFPSGGAPPLVEALAPPTVVIPVVSGVCSIEVSVLTDILRRGAVRVILASCSCSGVVCDDSSSSFSNLKPPTSKNKTITCTRGLKITADTTIEEAIAEGGRSPFAAVAVPGGMPGAAKLANCKTLVNELVRRHKNKALVAAQCAAPAVVLAPLGILDGAELACVSPAFEDQLPQGVSVPLKPLNRQQREDIENPVPEHIREAYLKLQPPREKEDVHFDEKTNVLTARGVGAVTEYAFKLLSLVKGEHVAAEVKFAMAGWDASPDGKVPCMARYYRPGARDPRGIYDADDEEFRNPDCSVLVPLAYGSDVANAVVLVDLLRRANAEVVLASIEATREIVGVRDLRVTADCDIESCTSRTWDAVICPGGQPGTSRLASNRHVVDLLTQQRDSMRMHGAMDEGGAVILAPNGLLDRRVVVYDSGESDPRYDAIVAEEGEVDPSMVPYGRLRRRFGTPSDGPVRVSCNRAYAHAVPKALKHETKYDPSEFLVTVDGPCVTCRGAGCAFEMACTVASYVLCHDGVDETSWMDRVLSDLTCPRHMAFFA</sequence>
<comment type="caution">
    <text evidence="2">The sequence shown here is derived from an EMBL/GenBank/DDBJ whole genome shotgun (WGS) entry which is preliminary data.</text>
</comment>
<dbReference type="AlphaFoldDB" id="A0A830HHS1"/>
<evidence type="ECO:0000313" key="2">
    <source>
        <dbReference type="EMBL" id="GHP06866.1"/>
    </source>
</evidence>
<feature type="domain" description="DJ-1/PfpI" evidence="1">
    <location>
        <begin position="27"/>
        <end position="249"/>
    </location>
</feature>
<dbReference type="Pfam" id="PF01965">
    <property type="entry name" value="DJ-1_PfpI"/>
    <property type="match status" value="2"/>
</dbReference>
<evidence type="ECO:0000313" key="3">
    <source>
        <dbReference type="Proteomes" id="UP000660262"/>
    </source>
</evidence>
<feature type="domain" description="DJ-1/PfpI" evidence="1">
    <location>
        <begin position="307"/>
        <end position="423"/>
    </location>
</feature>
<dbReference type="Gene3D" id="3.40.50.880">
    <property type="match status" value="2"/>
</dbReference>
<dbReference type="PANTHER" id="PTHR48094:SF12">
    <property type="entry name" value="PARKINSON DISEASE PROTEIN 7 HOMOLOG"/>
    <property type="match status" value="1"/>
</dbReference>
<dbReference type="GO" id="GO:1903189">
    <property type="term" value="P:glyoxal metabolic process"/>
    <property type="evidence" value="ECO:0007669"/>
    <property type="project" value="TreeGrafter"/>
</dbReference>
<dbReference type="InterPro" id="IPR050325">
    <property type="entry name" value="Prot/Nucl_acid_deglycase"/>
</dbReference>
<dbReference type="PANTHER" id="PTHR48094">
    <property type="entry name" value="PROTEIN/NUCLEIC ACID DEGLYCASE DJ-1-RELATED"/>
    <property type="match status" value="1"/>
</dbReference>
<dbReference type="OrthoDB" id="543156at2759"/>
<keyword evidence="3" id="KW-1185">Reference proteome</keyword>
<name>A0A830HHS1_9CHLO</name>
<reference evidence="2" key="1">
    <citation type="submission" date="2020-10" db="EMBL/GenBank/DDBJ databases">
        <title>Unveiling of a novel bifunctional photoreceptor, Dualchrome1, isolated from a cosmopolitan green alga.</title>
        <authorList>
            <person name="Suzuki S."/>
            <person name="Kawachi M."/>
        </authorList>
    </citation>
    <scope>NUCLEOTIDE SEQUENCE</scope>
    <source>
        <strain evidence="2">NIES 2893</strain>
    </source>
</reference>
<dbReference type="GO" id="GO:0005737">
    <property type="term" value="C:cytoplasm"/>
    <property type="evidence" value="ECO:0007669"/>
    <property type="project" value="TreeGrafter"/>
</dbReference>
<dbReference type="InterPro" id="IPR029062">
    <property type="entry name" value="Class_I_gatase-like"/>
</dbReference>
<evidence type="ECO:0000259" key="1">
    <source>
        <dbReference type="Pfam" id="PF01965"/>
    </source>
</evidence>
<gene>
    <name evidence="2" type="ORF">PPROV_000561000</name>
</gene>
<proteinExistence type="predicted"/>
<dbReference type="SUPFAM" id="SSF52317">
    <property type="entry name" value="Class I glutamine amidotransferase-like"/>
    <property type="match status" value="2"/>
</dbReference>
<dbReference type="InterPro" id="IPR002818">
    <property type="entry name" value="DJ-1/PfpI"/>
</dbReference>
<organism evidence="2 3">
    <name type="scientific">Pycnococcus provasolii</name>
    <dbReference type="NCBI Taxonomy" id="41880"/>
    <lineage>
        <taxon>Eukaryota</taxon>
        <taxon>Viridiplantae</taxon>
        <taxon>Chlorophyta</taxon>
        <taxon>Pseudoscourfieldiophyceae</taxon>
        <taxon>Pseudoscourfieldiales</taxon>
        <taxon>Pycnococcaceae</taxon>
        <taxon>Pycnococcus</taxon>
    </lineage>
</organism>
<accession>A0A830HHS1</accession>
<dbReference type="EMBL" id="BNJQ01000014">
    <property type="protein sequence ID" value="GHP06866.1"/>
    <property type="molecule type" value="Genomic_DNA"/>
</dbReference>
<protein>
    <recommendedName>
        <fullName evidence="1">DJ-1/PfpI domain-containing protein</fullName>
    </recommendedName>
</protein>
<dbReference type="Proteomes" id="UP000660262">
    <property type="component" value="Unassembled WGS sequence"/>
</dbReference>